<organism evidence="10 11">
    <name type="scientific">Stentor coeruleus</name>
    <dbReference type="NCBI Taxonomy" id="5963"/>
    <lineage>
        <taxon>Eukaryota</taxon>
        <taxon>Sar</taxon>
        <taxon>Alveolata</taxon>
        <taxon>Ciliophora</taxon>
        <taxon>Postciliodesmatophora</taxon>
        <taxon>Heterotrichea</taxon>
        <taxon>Heterotrichida</taxon>
        <taxon>Stentoridae</taxon>
        <taxon>Stentor</taxon>
    </lineage>
</organism>
<dbReference type="AlphaFoldDB" id="A0A1R2B7J2"/>
<evidence type="ECO:0000256" key="2">
    <source>
        <dbReference type="ARBA" id="ARBA00022692"/>
    </source>
</evidence>
<evidence type="ECO:0000313" key="10">
    <source>
        <dbReference type="EMBL" id="OMJ72716.1"/>
    </source>
</evidence>
<comment type="caution">
    <text evidence="10">The sequence shown here is derived from an EMBL/GenBank/DDBJ whole genome shotgun (WGS) entry which is preliminary data.</text>
</comment>
<dbReference type="InterPro" id="IPR036770">
    <property type="entry name" value="Ankyrin_rpt-contain_sf"/>
</dbReference>
<dbReference type="GO" id="GO:0019706">
    <property type="term" value="F:protein-cysteine S-palmitoyltransferase activity"/>
    <property type="evidence" value="ECO:0007669"/>
    <property type="project" value="UniProtKB-EC"/>
</dbReference>
<dbReference type="PROSITE" id="PS50088">
    <property type="entry name" value="ANK_REPEAT"/>
    <property type="match status" value="3"/>
</dbReference>
<protein>
    <recommendedName>
        <fullName evidence="8">Palmitoyltransferase</fullName>
        <ecNumber evidence="8">2.3.1.225</ecNumber>
    </recommendedName>
</protein>
<dbReference type="PROSITE" id="PS50216">
    <property type="entry name" value="DHHC"/>
    <property type="match status" value="1"/>
</dbReference>
<proteinExistence type="inferred from homology"/>
<dbReference type="Pfam" id="PF01529">
    <property type="entry name" value="DHHC"/>
    <property type="match status" value="1"/>
</dbReference>
<dbReference type="PROSITE" id="PS50297">
    <property type="entry name" value="ANK_REP_REGION"/>
    <property type="match status" value="2"/>
</dbReference>
<comment type="domain">
    <text evidence="8">The DHHC domain is required for palmitoyltransferase activity.</text>
</comment>
<reference evidence="10 11" key="1">
    <citation type="submission" date="2016-11" db="EMBL/GenBank/DDBJ databases">
        <title>The macronuclear genome of Stentor coeruleus: a giant cell with tiny introns.</title>
        <authorList>
            <person name="Slabodnick M."/>
            <person name="Ruby J.G."/>
            <person name="Reiff S.B."/>
            <person name="Swart E.C."/>
            <person name="Gosai S."/>
            <person name="Prabakaran S."/>
            <person name="Witkowska E."/>
            <person name="Larue G.E."/>
            <person name="Fisher S."/>
            <person name="Freeman R.M."/>
            <person name="Gunawardena J."/>
            <person name="Chu W."/>
            <person name="Stover N.A."/>
            <person name="Gregory B.D."/>
            <person name="Nowacki M."/>
            <person name="Derisi J."/>
            <person name="Roy S.W."/>
            <person name="Marshall W.F."/>
            <person name="Sood P."/>
        </authorList>
    </citation>
    <scope>NUCLEOTIDE SEQUENCE [LARGE SCALE GENOMIC DNA]</scope>
    <source>
        <strain evidence="10">WM001</strain>
    </source>
</reference>
<evidence type="ECO:0000256" key="3">
    <source>
        <dbReference type="ARBA" id="ARBA00022737"/>
    </source>
</evidence>
<evidence type="ECO:0000256" key="6">
    <source>
        <dbReference type="ARBA" id="ARBA00023136"/>
    </source>
</evidence>
<dbReference type="Pfam" id="PF12796">
    <property type="entry name" value="Ank_2"/>
    <property type="match status" value="1"/>
</dbReference>
<keyword evidence="5 7" id="KW-0040">ANK repeat</keyword>
<dbReference type="EC" id="2.3.1.225" evidence="8"/>
<dbReference type="InterPro" id="IPR001594">
    <property type="entry name" value="Palmitoyltrfase_DHHC"/>
</dbReference>
<feature type="transmembrane region" description="Helical" evidence="8">
    <location>
        <begin position="387"/>
        <end position="408"/>
    </location>
</feature>
<name>A0A1R2B7J2_9CILI</name>
<dbReference type="SUPFAM" id="SSF48403">
    <property type="entry name" value="Ankyrin repeat"/>
    <property type="match status" value="1"/>
</dbReference>
<evidence type="ECO:0000256" key="5">
    <source>
        <dbReference type="ARBA" id="ARBA00023043"/>
    </source>
</evidence>
<evidence type="ECO:0000256" key="4">
    <source>
        <dbReference type="ARBA" id="ARBA00022989"/>
    </source>
</evidence>
<evidence type="ECO:0000256" key="1">
    <source>
        <dbReference type="ARBA" id="ARBA00004141"/>
    </source>
</evidence>
<dbReference type="EMBL" id="MPUH01000879">
    <property type="protein sequence ID" value="OMJ72716.1"/>
    <property type="molecule type" value="Genomic_DNA"/>
</dbReference>
<feature type="repeat" description="ANK" evidence="7">
    <location>
        <begin position="93"/>
        <end position="125"/>
    </location>
</feature>
<keyword evidence="4 8" id="KW-1133">Transmembrane helix</keyword>
<keyword evidence="8" id="KW-0012">Acyltransferase</keyword>
<dbReference type="InterPro" id="IPR002110">
    <property type="entry name" value="Ankyrin_rpt"/>
</dbReference>
<dbReference type="Gene3D" id="1.25.40.20">
    <property type="entry name" value="Ankyrin repeat-containing domain"/>
    <property type="match status" value="1"/>
</dbReference>
<feature type="domain" description="Palmitoyltransferase DHHC" evidence="9">
    <location>
        <begin position="341"/>
        <end position="465"/>
    </location>
</feature>
<evidence type="ECO:0000256" key="7">
    <source>
        <dbReference type="PROSITE-ProRule" id="PRU00023"/>
    </source>
</evidence>
<evidence type="ECO:0000259" key="9">
    <source>
        <dbReference type="Pfam" id="PF01529"/>
    </source>
</evidence>
<gene>
    <name evidence="10" type="ORF">SteCoe_28783</name>
</gene>
<comment type="catalytic activity">
    <reaction evidence="8">
        <text>L-cysteinyl-[protein] + hexadecanoyl-CoA = S-hexadecanoyl-L-cysteinyl-[protein] + CoA</text>
        <dbReference type="Rhea" id="RHEA:36683"/>
        <dbReference type="Rhea" id="RHEA-COMP:10131"/>
        <dbReference type="Rhea" id="RHEA-COMP:11032"/>
        <dbReference type="ChEBI" id="CHEBI:29950"/>
        <dbReference type="ChEBI" id="CHEBI:57287"/>
        <dbReference type="ChEBI" id="CHEBI:57379"/>
        <dbReference type="ChEBI" id="CHEBI:74151"/>
        <dbReference type="EC" id="2.3.1.225"/>
    </reaction>
</comment>
<dbReference type="PANTHER" id="PTHR24161">
    <property type="entry name" value="ANK_REP_REGION DOMAIN-CONTAINING PROTEIN-RELATED"/>
    <property type="match status" value="1"/>
</dbReference>
<feature type="transmembrane region" description="Helical" evidence="8">
    <location>
        <begin position="272"/>
        <end position="290"/>
    </location>
</feature>
<sequence length="533" mass="61394">MEEGHDVKASLSIYMQTQDIISYTYMIKNTKVPLDCLKEPGGFNIFHEIATSLAREQNLLQFLEILISEFHDRYFDEASEKIKNMINALTKQDKQTPLLMAIRHNRKKIVKKFVELGAETLVKNIYGQNPLHIAAECGFENILVYLCRELYMDFSSTDINGRTPLHIAALEGQINTGILLISWSDNLNLQDIEGFTPLHLAVLSQNYKLVRNLIIRDADTKIKDSKDETAFDIALNRGVPDIIKILKPMTCTQRLNPFYIPIGPVQNSYMKFIIYILLFIFRAGLTIVVIMPHLNKILSISAAAILILTAFSFIIVNIKDPGYTKNTKNLNLSTLYETYRSEYICAYCETRKPKFARHCHYCERCVKDFDHHCPWIHNCVGQNNHSWFVFFITFSVIDYLMQGLLGIFDYFKMFQGRIMNFYELPEERIAVSISIAFINFACLLIVVPIFYLQLRVICENRESRSRASSKASMPEDIVENKSVVEMSDTASMFIRQSEDWNPKSISNQVSFFTTKVKSTNNLSCCQANTRSIY</sequence>
<dbReference type="GO" id="GO:0016020">
    <property type="term" value="C:membrane"/>
    <property type="evidence" value="ECO:0007669"/>
    <property type="project" value="UniProtKB-SubCell"/>
</dbReference>
<dbReference type="SMART" id="SM00248">
    <property type="entry name" value="ANK"/>
    <property type="match status" value="5"/>
</dbReference>
<feature type="repeat" description="ANK" evidence="7">
    <location>
        <begin position="160"/>
        <end position="192"/>
    </location>
</feature>
<feature type="transmembrane region" description="Helical" evidence="8">
    <location>
        <begin position="297"/>
        <end position="318"/>
    </location>
</feature>
<accession>A0A1R2B7J2</accession>
<evidence type="ECO:0000256" key="8">
    <source>
        <dbReference type="RuleBase" id="RU079119"/>
    </source>
</evidence>
<evidence type="ECO:0000313" key="11">
    <source>
        <dbReference type="Proteomes" id="UP000187209"/>
    </source>
</evidence>
<keyword evidence="2 8" id="KW-0812">Transmembrane</keyword>
<comment type="similarity">
    <text evidence="8">Belongs to the DHHC palmitoyltransferase family.</text>
</comment>
<dbReference type="Proteomes" id="UP000187209">
    <property type="component" value="Unassembled WGS sequence"/>
</dbReference>
<comment type="subcellular location">
    <subcellularLocation>
        <location evidence="1">Membrane</location>
        <topology evidence="1">Multi-pass membrane protein</topology>
    </subcellularLocation>
</comment>
<keyword evidence="11" id="KW-1185">Reference proteome</keyword>
<keyword evidence="6 8" id="KW-0472">Membrane</keyword>
<feature type="transmembrane region" description="Helical" evidence="8">
    <location>
        <begin position="429"/>
        <end position="451"/>
    </location>
</feature>
<dbReference type="OrthoDB" id="163438at2759"/>
<feature type="repeat" description="ANK" evidence="7">
    <location>
        <begin position="193"/>
        <end position="225"/>
    </location>
</feature>
<keyword evidence="8" id="KW-0808">Transferase</keyword>
<keyword evidence="3" id="KW-0677">Repeat</keyword>
<dbReference type="PANTHER" id="PTHR24161:SF85">
    <property type="entry name" value="PALMITOYLTRANSFERASE HIP14"/>
    <property type="match status" value="1"/>
</dbReference>